<organism evidence="1 2">
    <name type="scientific">Leucogyrophana mollusca</name>
    <dbReference type="NCBI Taxonomy" id="85980"/>
    <lineage>
        <taxon>Eukaryota</taxon>
        <taxon>Fungi</taxon>
        <taxon>Dikarya</taxon>
        <taxon>Basidiomycota</taxon>
        <taxon>Agaricomycotina</taxon>
        <taxon>Agaricomycetes</taxon>
        <taxon>Agaricomycetidae</taxon>
        <taxon>Boletales</taxon>
        <taxon>Boletales incertae sedis</taxon>
        <taxon>Leucogyrophana</taxon>
    </lineage>
</organism>
<sequence length="171" mass="19108">MTEPSHCVSPTMVSMLVCVTPWMQDLVDSLSGYIARRHRRCRLLADISVEAEIQKMVDRVVETCVICGGECGDQKGGLDFDQFAGFVVLTWCIPIWFSSLNRGLRIHPHGQCARNILCYKHAAMQMASQGRGGRIIGVSSVAGKRGVYYRHLAYQYPLTLCLGQDPRLFNV</sequence>
<accession>A0ACB8BHF1</accession>
<reference evidence="1" key="1">
    <citation type="journal article" date="2021" name="New Phytol.">
        <title>Evolutionary innovations through gain and loss of genes in the ectomycorrhizal Boletales.</title>
        <authorList>
            <person name="Wu G."/>
            <person name="Miyauchi S."/>
            <person name="Morin E."/>
            <person name="Kuo A."/>
            <person name="Drula E."/>
            <person name="Varga T."/>
            <person name="Kohler A."/>
            <person name="Feng B."/>
            <person name="Cao Y."/>
            <person name="Lipzen A."/>
            <person name="Daum C."/>
            <person name="Hundley H."/>
            <person name="Pangilinan J."/>
            <person name="Johnson J."/>
            <person name="Barry K."/>
            <person name="LaButti K."/>
            <person name="Ng V."/>
            <person name="Ahrendt S."/>
            <person name="Min B."/>
            <person name="Choi I.G."/>
            <person name="Park H."/>
            <person name="Plett J.M."/>
            <person name="Magnuson J."/>
            <person name="Spatafora J.W."/>
            <person name="Nagy L.G."/>
            <person name="Henrissat B."/>
            <person name="Grigoriev I.V."/>
            <person name="Yang Z.L."/>
            <person name="Xu J."/>
            <person name="Martin F.M."/>
        </authorList>
    </citation>
    <scope>NUCLEOTIDE SEQUENCE</scope>
    <source>
        <strain evidence="1">KUC20120723A-06</strain>
    </source>
</reference>
<name>A0ACB8BHF1_9AGAM</name>
<gene>
    <name evidence="1" type="ORF">BV22DRAFT_450303</name>
</gene>
<protein>
    <submittedName>
        <fullName evidence="1">Uncharacterized protein</fullName>
    </submittedName>
</protein>
<evidence type="ECO:0000313" key="1">
    <source>
        <dbReference type="EMBL" id="KAH7925240.1"/>
    </source>
</evidence>
<keyword evidence="2" id="KW-1185">Reference proteome</keyword>
<proteinExistence type="predicted"/>
<dbReference type="EMBL" id="MU266406">
    <property type="protein sequence ID" value="KAH7925240.1"/>
    <property type="molecule type" value="Genomic_DNA"/>
</dbReference>
<dbReference type="Proteomes" id="UP000790709">
    <property type="component" value="Unassembled WGS sequence"/>
</dbReference>
<comment type="caution">
    <text evidence="1">The sequence shown here is derived from an EMBL/GenBank/DDBJ whole genome shotgun (WGS) entry which is preliminary data.</text>
</comment>
<evidence type="ECO:0000313" key="2">
    <source>
        <dbReference type="Proteomes" id="UP000790709"/>
    </source>
</evidence>